<dbReference type="GO" id="GO:0009117">
    <property type="term" value="P:nucleotide metabolic process"/>
    <property type="evidence" value="ECO:0007669"/>
    <property type="project" value="UniProtKB-KW"/>
</dbReference>
<dbReference type="GO" id="GO:0036220">
    <property type="term" value="F:ITP diphosphatase activity"/>
    <property type="evidence" value="ECO:0007669"/>
    <property type="project" value="UniProtKB-UniRule"/>
</dbReference>
<evidence type="ECO:0000256" key="9">
    <source>
        <dbReference type="ARBA" id="ARBA00052017"/>
    </source>
</evidence>
<dbReference type="AlphaFoldDB" id="A0A7D7PU44"/>
<dbReference type="EMBL" id="CP059343">
    <property type="protein sequence ID" value="QMS57432.1"/>
    <property type="molecule type" value="Genomic_DNA"/>
</dbReference>
<feature type="region of interest" description="Disordered" evidence="12">
    <location>
        <begin position="212"/>
        <end position="236"/>
    </location>
</feature>
<dbReference type="GO" id="GO:0035870">
    <property type="term" value="F:dITP diphosphatase activity"/>
    <property type="evidence" value="ECO:0007669"/>
    <property type="project" value="UniProtKB-UniRule"/>
</dbReference>
<dbReference type="RefSeq" id="WP_094394224.1">
    <property type="nucleotide sequence ID" value="NZ_CP059343.1"/>
</dbReference>
<evidence type="ECO:0000256" key="1">
    <source>
        <dbReference type="ARBA" id="ARBA00008023"/>
    </source>
</evidence>
<dbReference type="HAMAP" id="MF_01405">
    <property type="entry name" value="Non_canon_purine_NTPase"/>
    <property type="match status" value="1"/>
</dbReference>
<evidence type="ECO:0000256" key="12">
    <source>
        <dbReference type="SAM" id="MobiDB-lite"/>
    </source>
</evidence>
<comment type="caution">
    <text evidence="10">Lacks conserved residue(s) required for the propagation of feature annotation.</text>
</comment>
<comment type="catalytic activity">
    <reaction evidence="10">
        <text>ITP + H2O = IMP + diphosphate + H(+)</text>
        <dbReference type="Rhea" id="RHEA:29399"/>
        <dbReference type="ChEBI" id="CHEBI:15377"/>
        <dbReference type="ChEBI" id="CHEBI:15378"/>
        <dbReference type="ChEBI" id="CHEBI:33019"/>
        <dbReference type="ChEBI" id="CHEBI:58053"/>
        <dbReference type="ChEBI" id="CHEBI:61402"/>
        <dbReference type="EC" id="3.6.1.66"/>
    </reaction>
</comment>
<dbReference type="GO" id="GO:0036222">
    <property type="term" value="F:XTP diphosphatase activity"/>
    <property type="evidence" value="ECO:0007669"/>
    <property type="project" value="UniProtKB-UniRule"/>
</dbReference>
<dbReference type="Proteomes" id="UP000216825">
    <property type="component" value="Chromosome"/>
</dbReference>
<organism evidence="13 14">
    <name type="scientific">Kocuria varians</name>
    <name type="common">Micrococcus varians</name>
    <dbReference type="NCBI Taxonomy" id="1272"/>
    <lineage>
        <taxon>Bacteria</taxon>
        <taxon>Bacillati</taxon>
        <taxon>Actinomycetota</taxon>
        <taxon>Actinomycetes</taxon>
        <taxon>Micrococcales</taxon>
        <taxon>Micrococcaceae</taxon>
        <taxon>Kocuria</taxon>
    </lineage>
</organism>
<evidence type="ECO:0000256" key="11">
    <source>
        <dbReference type="RuleBase" id="RU003781"/>
    </source>
</evidence>
<sequence length="236" mass="24058">MTADPHGARIVLATHNQGKVRELQTMLEMAGFSGAVVDAAAAGLGDVVETGVTFQENALLKARAAAAESGLIALADDSGLAVDVMGGAPGIFSARWSGTHGDDAANLDLLLAQLSDIAPENRRAKFVCAVAVVDPRGEEHVVHGELPGTILTAPVGSNGFGYDPVLAPEGENGRSCAELSPEHKNRISHRARAMAEALPILLELLQRDCGAAPEAGGSGDVVASEATASPATEPEG</sequence>
<dbReference type="NCBIfam" id="TIGR00042">
    <property type="entry name" value="RdgB/HAM1 family non-canonical purine NTP pyrophosphatase"/>
    <property type="match status" value="1"/>
</dbReference>
<feature type="binding site" evidence="10">
    <location>
        <position position="184"/>
    </location>
    <ligand>
        <name>substrate</name>
    </ligand>
</feature>
<dbReference type="GO" id="GO:0017111">
    <property type="term" value="F:ribonucleoside triphosphate phosphatase activity"/>
    <property type="evidence" value="ECO:0007669"/>
    <property type="project" value="InterPro"/>
</dbReference>
<accession>A0A7D7PU44</accession>
<name>A0A7D7PU44_KOCVA</name>
<feature type="binding site" evidence="10">
    <location>
        <begin position="189"/>
        <end position="190"/>
    </location>
    <ligand>
        <name>substrate</name>
    </ligand>
</feature>
<comment type="cofactor">
    <cofactor evidence="10">
        <name>Mg(2+)</name>
        <dbReference type="ChEBI" id="CHEBI:18420"/>
    </cofactor>
    <text evidence="10">Binds 1 Mg(2+) ion per subunit.</text>
</comment>
<dbReference type="KEGG" id="kvr:CIB50_0002175"/>
<evidence type="ECO:0000256" key="8">
    <source>
        <dbReference type="ARBA" id="ARBA00051875"/>
    </source>
</evidence>
<keyword evidence="4 10" id="KW-0547">Nucleotide-binding</keyword>
<dbReference type="SUPFAM" id="SSF52972">
    <property type="entry name" value="ITPase-like"/>
    <property type="match status" value="1"/>
</dbReference>
<dbReference type="InterPro" id="IPR002637">
    <property type="entry name" value="RdgB/HAM1"/>
</dbReference>
<evidence type="ECO:0000256" key="2">
    <source>
        <dbReference type="ARBA" id="ARBA00011738"/>
    </source>
</evidence>
<keyword evidence="3 10" id="KW-0479">Metal-binding</keyword>
<comment type="subunit">
    <text evidence="2 10">Homodimer.</text>
</comment>
<reference evidence="13" key="2">
    <citation type="submission" date="2020-07" db="EMBL/GenBank/DDBJ databases">
        <title>Genome of starter culture bacteria Kocuria salsicia reveals its technological properties and safety for usage in meat industry.</title>
        <authorList>
            <person name="Michael M."/>
            <person name="Konstantin K."/>
            <person name="Evgenii K."/>
            <person name="Galina S."/>
            <person name="Oksana K."/>
            <person name="Andrei L."/>
        </authorList>
    </citation>
    <scope>NUCLEOTIDE SEQUENCE [LARGE SCALE GENOMIC DNA]</scope>
    <source>
        <strain evidence="13">80</strain>
    </source>
</reference>
<evidence type="ECO:0000256" key="4">
    <source>
        <dbReference type="ARBA" id="ARBA00022741"/>
    </source>
</evidence>
<evidence type="ECO:0000256" key="5">
    <source>
        <dbReference type="ARBA" id="ARBA00022801"/>
    </source>
</evidence>
<dbReference type="GO" id="GO:0009146">
    <property type="term" value="P:purine nucleoside triphosphate catabolic process"/>
    <property type="evidence" value="ECO:0007669"/>
    <property type="project" value="UniProtKB-UniRule"/>
</dbReference>
<comment type="similarity">
    <text evidence="1 10 11">Belongs to the HAM1 NTPase family.</text>
</comment>
<evidence type="ECO:0000256" key="6">
    <source>
        <dbReference type="ARBA" id="ARBA00022842"/>
    </source>
</evidence>
<comment type="function">
    <text evidence="10">Pyrophosphatase that catalyzes the hydrolysis of nucleoside triphosphates to their monophosphate derivatives, with a high preference for the non-canonical purine nucleotides XTP (xanthosine triphosphate), dITP (deoxyinosine triphosphate) and ITP. Seems to function as a house-cleaning enzyme that removes non-canonical purine nucleotides from the nucleotide pool, thus preventing their incorporation into DNA/RNA and avoiding chromosomal lesions.</text>
</comment>
<dbReference type="InterPro" id="IPR029001">
    <property type="entry name" value="ITPase-like_fam"/>
</dbReference>
<dbReference type="Gene3D" id="3.90.950.10">
    <property type="match status" value="1"/>
</dbReference>
<dbReference type="PANTHER" id="PTHR11067:SF9">
    <property type="entry name" value="INOSINE TRIPHOSPHATE PYROPHOSPHATASE"/>
    <property type="match status" value="1"/>
</dbReference>
<keyword evidence="7 10" id="KW-0546">Nucleotide metabolism</keyword>
<protein>
    <recommendedName>
        <fullName evidence="10">dITP/XTP pyrophosphatase</fullName>
        <ecNumber evidence="10">3.6.1.66</ecNumber>
    </recommendedName>
    <alternativeName>
        <fullName evidence="10">Non-canonical purine NTP pyrophosphatase</fullName>
    </alternativeName>
    <alternativeName>
        <fullName evidence="10">Non-standard purine NTP pyrophosphatase</fullName>
    </alternativeName>
    <alternativeName>
        <fullName evidence="10">Nucleoside-triphosphate diphosphatase</fullName>
    </alternativeName>
    <alternativeName>
        <fullName evidence="10">Nucleoside-triphosphate pyrophosphatase</fullName>
        <shortName evidence="10">NTPase</shortName>
    </alternativeName>
</protein>
<dbReference type="GO" id="GO:0005829">
    <property type="term" value="C:cytosol"/>
    <property type="evidence" value="ECO:0007669"/>
    <property type="project" value="TreeGrafter"/>
</dbReference>
<evidence type="ECO:0000256" key="7">
    <source>
        <dbReference type="ARBA" id="ARBA00023080"/>
    </source>
</evidence>
<dbReference type="CDD" id="cd00515">
    <property type="entry name" value="HAM1"/>
    <property type="match status" value="1"/>
</dbReference>
<comment type="catalytic activity">
    <reaction evidence="9 10">
        <text>XTP + H2O = XMP + diphosphate + H(+)</text>
        <dbReference type="Rhea" id="RHEA:28610"/>
        <dbReference type="ChEBI" id="CHEBI:15377"/>
        <dbReference type="ChEBI" id="CHEBI:15378"/>
        <dbReference type="ChEBI" id="CHEBI:33019"/>
        <dbReference type="ChEBI" id="CHEBI:57464"/>
        <dbReference type="ChEBI" id="CHEBI:61314"/>
        <dbReference type="EC" id="3.6.1.66"/>
    </reaction>
</comment>
<keyword evidence="6 10" id="KW-0460">Magnesium</keyword>
<comment type="catalytic activity">
    <reaction evidence="8 10">
        <text>dITP + H2O = dIMP + diphosphate + H(+)</text>
        <dbReference type="Rhea" id="RHEA:28342"/>
        <dbReference type="ChEBI" id="CHEBI:15377"/>
        <dbReference type="ChEBI" id="CHEBI:15378"/>
        <dbReference type="ChEBI" id="CHEBI:33019"/>
        <dbReference type="ChEBI" id="CHEBI:61194"/>
        <dbReference type="ChEBI" id="CHEBI:61382"/>
        <dbReference type="EC" id="3.6.1.66"/>
    </reaction>
</comment>
<feature type="binding site" evidence="10">
    <location>
        <position position="78"/>
    </location>
    <ligand>
        <name>substrate</name>
    </ligand>
</feature>
<dbReference type="PANTHER" id="PTHR11067">
    <property type="entry name" value="INOSINE TRIPHOSPHATE PYROPHOSPHATASE/HAM1 PROTEIN"/>
    <property type="match status" value="1"/>
</dbReference>
<dbReference type="Pfam" id="PF01725">
    <property type="entry name" value="Ham1p_like"/>
    <property type="match status" value="1"/>
</dbReference>
<gene>
    <name evidence="13" type="ORF">CIB50_0002175</name>
</gene>
<dbReference type="GO" id="GO:0046872">
    <property type="term" value="F:metal ion binding"/>
    <property type="evidence" value="ECO:0007669"/>
    <property type="project" value="UniProtKB-KW"/>
</dbReference>
<feature type="binding site" evidence="10">
    <location>
        <begin position="160"/>
        <end position="163"/>
    </location>
    <ligand>
        <name>substrate</name>
    </ligand>
</feature>
<reference evidence="13" key="1">
    <citation type="submission" date="2017-08" db="EMBL/GenBank/DDBJ databases">
        <authorList>
            <person name="Minaev M."/>
            <person name="Kurbakov K.A."/>
            <person name="Solodovnikova G.I."/>
            <person name="Kuznetsova O.A."/>
            <person name="Lisitsyn A.B."/>
        </authorList>
    </citation>
    <scope>NUCLEOTIDE SEQUENCE</scope>
    <source>
        <strain evidence="13">80</strain>
    </source>
</reference>
<feature type="binding site" evidence="10">
    <location>
        <begin position="14"/>
        <end position="19"/>
    </location>
    <ligand>
        <name>substrate</name>
    </ligand>
</feature>
<evidence type="ECO:0000256" key="10">
    <source>
        <dbReference type="HAMAP-Rule" id="MF_01405"/>
    </source>
</evidence>
<dbReference type="EC" id="3.6.1.66" evidence="10"/>
<dbReference type="InterPro" id="IPR020922">
    <property type="entry name" value="dITP/XTP_pyrophosphatase"/>
</dbReference>
<evidence type="ECO:0000313" key="14">
    <source>
        <dbReference type="Proteomes" id="UP000216825"/>
    </source>
</evidence>
<dbReference type="GO" id="GO:0000166">
    <property type="term" value="F:nucleotide binding"/>
    <property type="evidence" value="ECO:0007669"/>
    <property type="project" value="UniProtKB-KW"/>
</dbReference>
<proteinExistence type="inferred from homology"/>
<evidence type="ECO:0000256" key="3">
    <source>
        <dbReference type="ARBA" id="ARBA00022723"/>
    </source>
</evidence>
<feature type="active site" description="Proton acceptor" evidence="10">
    <location>
        <position position="77"/>
    </location>
</feature>
<dbReference type="FunFam" id="3.90.950.10:FF:000001">
    <property type="entry name" value="dITP/XTP pyrophosphatase"/>
    <property type="match status" value="1"/>
</dbReference>
<keyword evidence="14" id="KW-1185">Reference proteome</keyword>
<feature type="binding site" evidence="10">
    <location>
        <position position="77"/>
    </location>
    <ligand>
        <name>Mg(2+)</name>
        <dbReference type="ChEBI" id="CHEBI:18420"/>
    </ligand>
</feature>
<evidence type="ECO:0000313" key="13">
    <source>
        <dbReference type="EMBL" id="QMS57432.1"/>
    </source>
</evidence>
<keyword evidence="5 10" id="KW-0378">Hydrolase</keyword>